<reference evidence="4" key="1">
    <citation type="submission" date="2023-10" db="EMBL/GenBank/DDBJ databases">
        <authorList>
            <person name="Chen Y."/>
            <person name="Shah S."/>
            <person name="Dougan E. K."/>
            <person name="Thang M."/>
            <person name="Chan C."/>
        </authorList>
    </citation>
    <scope>NUCLEOTIDE SEQUENCE [LARGE SCALE GENOMIC DNA]</scope>
</reference>
<dbReference type="PANTHER" id="PTHR47447">
    <property type="entry name" value="OS03G0856100 PROTEIN"/>
    <property type="match status" value="1"/>
</dbReference>
<evidence type="ECO:0000256" key="1">
    <source>
        <dbReference type="ARBA" id="ARBA00022737"/>
    </source>
</evidence>
<name>A0ABN9VX76_9DINO</name>
<comment type="caution">
    <text evidence="4">The sequence shown here is derived from an EMBL/GenBank/DDBJ whole genome shotgun (WGS) entry which is preliminary data.</text>
</comment>
<evidence type="ECO:0000313" key="5">
    <source>
        <dbReference type="Proteomes" id="UP001189429"/>
    </source>
</evidence>
<evidence type="ECO:0000256" key="2">
    <source>
        <dbReference type="PROSITE-ProRule" id="PRU00708"/>
    </source>
</evidence>
<evidence type="ECO:0000313" key="4">
    <source>
        <dbReference type="EMBL" id="CAK0878225.1"/>
    </source>
</evidence>
<keyword evidence="5" id="KW-1185">Reference proteome</keyword>
<dbReference type="InterPro" id="IPR002885">
    <property type="entry name" value="PPR_rpt"/>
</dbReference>
<protein>
    <recommendedName>
        <fullName evidence="6">Pentatricopeptide repeat-containing protein</fullName>
    </recommendedName>
</protein>
<dbReference type="Proteomes" id="UP001189429">
    <property type="component" value="Unassembled WGS sequence"/>
</dbReference>
<dbReference type="Gene3D" id="1.25.40.10">
    <property type="entry name" value="Tetratricopeptide repeat domain"/>
    <property type="match status" value="1"/>
</dbReference>
<keyword evidence="1" id="KW-0677">Repeat</keyword>
<feature type="region of interest" description="Disordered" evidence="3">
    <location>
        <begin position="1"/>
        <end position="22"/>
    </location>
</feature>
<proteinExistence type="predicted"/>
<feature type="repeat" description="PPR" evidence="2">
    <location>
        <begin position="114"/>
        <end position="148"/>
    </location>
</feature>
<dbReference type="InterPro" id="IPR011990">
    <property type="entry name" value="TPR-like_helical_dom_sf"/>
</dbReference>
<dbReference type="EMBL" id="CAUYUJ010017826">
    <property type="protein sequence ID" value="CAK0878225.1"/>
    <property type="molecule type" value="Genomic_DNA"/>
</dbReference>
<sequence length="240" mass="26199">MARREPRSPASPRSGHQEPWEGAAVESSVAAVLRGVCISPCSQPGPAPCSRWRVRQRRAVAAGSGAARRDVAGEGGAQPLVSYGVGISACEKGEQWQMALSLLREMWEAKLEPTVIGYSAGINACQKGEQWQRALALLGEMREAKLEPGVTVYSAEIRACERCGQWRQALLLLGDMRDSSLDPEAASYNWGISACERSSHDCARFPGYPEIGLSRFREFCVRGNVVAAIQSRRLSRRKPL</sequence>
<dbReference type="PANTHER" id="PTHR47447:SF17">
    <property type="entry name" value="OS12G0638900 PROTEIN"/>
    <property type="match status" value="1"/>
</dbReference>
<accession>A0ABN9VX76</accession>
<evidence type="ECO:0008006" key="6">
    <source>
        <dbReference type="Google" id="ProtNLM"/>
    </source>
</evidence>
<dbReference type="PROSITE" id="PS51375">
    <property type="entry name" value="PPR"/>
    <property type="match status" value="2"/>
</dbReference>
<organism evidence="4 5">
    <name type="scientific">Prorocentrum cordatum</name>
    <dbReference type="NCBI Taxonomy" id="2364126"/>
    <lineage>
        <taxon>Eukaryota</taxon>
        <taxon>Sar</taxon>
        <taxon>Alveolata</taxon>
        <taxon>Dinophyceae</taxon>
        <taxon>Prorocentrales</taxon>
        <taxon>Prorocentraceae</taxon>
        <taxon>Prorocentrum</taxon>
    </lineage>
</organism>
<gene>
    <name evidence="4" type="ORF">PCOR1329_LOCUS62056</name>
</gene>
<evidence type="ECO:0000256" key="3">
    <source>
        <dbReference type="SAM" id="MobiDB-lite"/>
    </source>
</evidence>
<dbReference type="Pfam" id="PF13812">
    <property type="entry name" value="PPR_3"/>
    <property type="match status" value="1"/>
</dbReference>
<feature type="repeat" description="PPR" evidence="2">
    <location>
        <begin position="149"/>
        <end position="183"/>
    </location>
</feature>